<evidence type="ECO:0000313" key="2">
    <source>
        <dbReference type="EMBL" id="KUJ21490.1"/>
    </source>
</evidence>
<feature type="transmembrane region" description="Helical" evidence="1">
    <location>
        <begin position="68"/>
        <end position="90"/>
    </location>
</feature>
<dbReference type="OrthoDB" id="193478at2759"/>
<dbReference type="AlphaFoldDB" id="A0A194XMK7"/>
<dbReference type="InParanoid" id="A0A194XMK7"/>
<dbReference type="Pfam" id="PF10067">
    <property type="entry name" value="DUF2306"/>
    <property type="match status" value="1"/>
</dbReference>
<proteinExistence type="predicted"/>
<dbReference type="RefSeq" id="XP_018075845.1">
    <property type="nucleotide sequence ID" value="XM_018210541.1"/>
</dbReference>
<sequence length="333" mass="36912">MRKVYRPLGFSKGYNFPLFVIFAGAIFGFVLARISYLNVTGTSARSFRKSAAPGEWYFFHQGHYRVGIILHLAGCLPAGFLAVWQFVPVIRHKALLFHRINGYVVILLSLIANAGALMIARRAFGGGLDVQSVVGVLAILTTTSLALAYYNIKRLQIDQHRAWMLRAWFYFGTIITTRLFMLASAAIITRSGNYYQVQTCGEVAFNFGGAWTNPRTLPPPTLKMYPQCVNGTNDTPIVVNANMNGLPEQIGAGLGLSFGMALWLALIVHALGVEWYLWLTPAESARLRNVSYERQLEAGFRNPGNAGLTVDRWGDAPAFQPTKTVSLKPMEEK</sequence>
<dbReference type="EMBL" id="KQ947408">
    <property type="protein sequence ID" value="KUJ21490.1"/>
    <property type="molecule type" value="Genomic_DNA"/>
</dbReference>
<keyword evidence="3" id="KW-1185">Reference proteome</keyword>
<gene>
    <name evidence="2" type="ORF">LY89DRAFT_610080</name>
</gene>
<keyword evidence="1" id="KW-0812">Transmembrane</keyword>
<feature type="transmembrane region" description="Helical" evidence="1">
    <location>
        <begin position="16"/>
        <end position="36"/>
    </location>
</feature>
<name>A0A194XMK7_MOLSC</name>
<evidence type="ECO:0008006" key="4">
    <source>
        <dbReference type="Google" id="ProtNLM"/>
    </source>
</evidence>
<dbReference type="InterPro" id="IPR018750">
    <property type="entry name" value="DUF2306_membrane"/>
</dbReference>
<evidence type="ECO:0000256" key="1">
    <source>
        <dbReference type="SAM" id="Phobius"/>
    </source>
</evidence>
<evidence type="ECO:0000313" key="3">
    <source>
        <dbReference type="Proteomes" id="UP000070700"/>
    </source>
</evidence>
<feature type="transmembrane region" description="Helical" evidence="1">
    <location>
        <begin position="102"/>
        <end position="120"/>
    </location>
</feature>
<protein>
    <recommendedName>
        <fullName evidence="4">DUF2306 domain-containing protein</fullName>
    </recommendedName>
</protein>
<keyword evidence="1" id="KW-0472">Membrane</keyword>
<feature type="transmembrane region" description="Helical" evidence="1">
    <location>
        <begin position="250"/>
        <end position="278"/>
    </location>
</feature>
<dbReference type="KEGG" id="psco:LY89DRAFT_610080"/>
<dbReference type="GeneID" id="28820267"/>
<feature type="transmembrane region" description="Helical" evidence="1">
    <location>
        <begin position="132"/>
        <end position="152"/>
    </location>
</feature>
<reference evidence="2 3" key="1">
    <citation type="submission" date="2015-10" db="EMBL/GenBank/DDBJ databases">
        <title>Full genome of DAOMC 229536 Phialocephala scopiformis, a fungal endophyte of spruce producing the potent anti-insectan compound rugulosin.</title>
        <authorList>
            <consortium name="DOE Joint Genome Institute"/>
            <person name="Walker A.K."/>
            <person name="Frasz S.L."/>
            <person name="Seifert K.A."/>
            <person name="Miller J.D."/>
            <person name="Mondo S.J."/>
            <person name="Labutti K."/>
            <person name="Lipzen A."/>
            <person name="Dockter R."/>
            <person name="Kennedy M."/>
            <person name="Grigoriev I.V."/>
            <person name="Spatafora J.W."/>
        </authorList>
    </citation>
    <scope>NUCLEOTIDE SEQUENCE [LARGE SCALE GENOMIC DNA]</scope>
    <source>
        <strain evidence="2 3">CBS 120377</strain>
    </source>
</reference>
<dbReference type="Proteomes" id="UP000070700">
    <property type="component" value="Unassembled WGS sequence"/>
</dbReference>
<dbReference type="STRING" id="149040.A0A194XMK7"/>
<keyword evidence="1" id="KW-1133">Transmembrane helix</keyword>
<organism evidence="2 3">
    <name type="scientific">Mollisia scopiformis</name>
    <name type="common">Conifer needle endophyte fungus</name>
    <name type="synonym">Phialocephala scopiformis</name>
    <dbReference type="NCBI Taxonomy" id="149040"/>
    <lineage>
        <taxon>Eukaryota</taxon>
        <taxon>Fungi</taxon>
        <taxon>Dikarya</taxon>
        <taxon>Ascomycota</taxon>
        <taxon>Pezizomycotina</taxon>
        <taxon>Leotiomycetes</taxon>
        <taxon>Helotiales</taxon>
        <taxon>Mollisiaceae</taxon>
        <taxon>Mollisia</taxon>
    </lineage>
</organism>
<accession>A0A194XMK7</accession>
<feature type="transmembrane region" description="Helical" evidence="1">
    <location>
        <begin position="164"/>
        <end position="188"/>
    </location>
</feature>